<keyword evidence="4" id="KW-0472">Membrane</keyword>
<reference evidence="6 9" key="2">
    <citation type="submission" date="2020-02" db="EMBL/GenBank/DDBJ databases">
        <title>WGS of Micromonospora spp. isolated from hot spring.</title>
        <authorList>
            <person name="Thawai C."/>
        </authorList>
    </citation>
    <scope>NUCLEOTIDE SEQUENCE [LARGE SCALE GENOMIC DNA]</scope>
    <source>
        <strain evidence="6 9">TMS7</strain>
    </source>
</reference>
<protein>
    <submittedName>
        <fullName evidence="6">Histidine kinase</fullName>
    </submittedName>
</protein>
<keyword evidence="1" id="KW-0808">Transferase</keyword>
<dbReference type="Pfam" id="PF07730">
    <property type="entry name" value="HisKA_3"/>
    <property type="match status" value="1"/>
</dbReference>
<dbReference type="InterPro" id="IPR050482">
    <property type="entry name" value="Sensor_HK_TwoCompSys"/>
</dbReference>
<dbReference type="InterPro" id="IPR011712">
    <property type="entry name" value="Sig_transdc_His_kin_sub3_dim/P"/>
</dbReference>
<dbReference type="Gene3D" id="1.20.5.1930">
    <property type="match status" value="1"/>
</dbReference>
<feature type="domain" description="Signal transduction histidine kinase subgroup 3 dimerisation and phosphoacceptor" evidence="5">
    <location>
        <begin position="189"/>
        <end position="254"/>
    </location>
</feature>
<evidence type="ECO:0000256" key="2">
    <source>
        <dbReference type="ARBA" id="ARBA00022777"/>
    </source>
</evidence>
<dbReference type="InterPro" id="IPR036890">
    <property type="entry name" value="HATPase_C_sf"/>
</dbReference>
<gene>
    <name evidence="6" type="ORF">G3561_21915</name>
    <name evidence="7" type="ORF">GCE86_08195</name>
</gene>
<evidence type="ECO:0000313" key="8">
    <source>
        <dbReference type="Proteomes" id="UP000402241"/>
    </source>
</evidence>
<dbReference type="GO" id="GO:0016020">
    <property type="term" value="C:membrane"/>
    <property type="evidence" value="ECO:0007669"/>
    <property type="project" value="InterPro"/>
</dbReference>
<sequence>MKPISYMPSAQESQREDKSPVVARLRAVILGVLFAVQISAILAVPVPPRRLAASLAVVTTLTVLQARHFRETASRPPWQRMGLLAVEGLATYLPLLVVGAAWPGSGGFLAASVLLVIPGRAAWAPLTAVIVSLFAAALTSGLGVRDAGYLAITSLAVGLTIFAMCRLTRTVKQAQGTHTEVVQLAVIRERMRFARDLHDLLGYSLAAITLRAELAGRLMNSDPAKARGELRDVVAMARQAVTEVRQVAQGYRNNSLAQEAAAVASLFASADITARVDLNCGVLPDKVDSVLAMLLRELTTNILRHSSARNCWVTAEQTNGHITLSVVNDGVPRTARTYRDGGGLENLAFRLQAVGGTLSATVRGDGRFHVLAKIATQADAGVGARSRRNRWTSSAPRRPAA</sequence>
<dbReference type="PANTHER" id="PTHR24421:SF63">
    <property type="entry name" value="SENSOR HISTIDINE KINASE DESK"/>
    <property type="match status" value="1"/>
</dbReference>
<dbReference type="Proteomes" id="UP000402241">
    <property type="component" value="Chromosome"/>
</dbReference>
<dbReference type="EMBL" id="JAAHBZ010000010">
    <property type="protein sequence ID" value="NES30193.1"/>
    <property type="molecule type" value="Genomic_DNA"/>
</dbReference>
<keyword evidence="2 6" id="KW-0418">Kinase</keyword>
<dbReference type="GO" id="GO:0000155">
    <property type="term" value="F:phosphorelay sensor kinase activity"/>
    <property type="evidence" value="ECO:0007669"/>
    <property type="project" value="InterPro"/>
</dbReference>
<dbReference type="RefSeq" id="WP_154226380.1">
    <property type="nucleotide sequence ID" value="NZ_CP045309.1"/>
</dbReference>
<dbReference type="SUPFAM" id="SSF55874">
    <property type="entry name" value="ATPase domain of HSP90 chaperone/DNA topoisomerase II/histidine kinase"/>
    <property type="match status" value="1"/>
</dbReference>
<keyword evidence="4" id="KW-0812">Transmembrane</keyword>
<feature type="transmembrane region" description="Helical" evidence="4">
    <location>
        <begin position="21"/>
        <end position="45"/>
    </location>
</feature>
<accession>A0AAJ2ZHU7</accession>
<organism evidence="6 9">
    <name type="scientific">Micromonospora terminaliae</name>
    <dbReference type="NCBI Taxonomy" id="1914461"/>
    <lineage>
        <taxon>Bacteria</taxon>
        <taxon>Bacillati</taxon>
        <taxon>Actinomycetota</taxon>
        <taxon>Actinomycetes</taxon>
        <taxon>Micromonosporales</taxon>
        <taxon>Micromonosporaceae</taxon>
        <taxon>Micromonospora</taxon>
    </lineage>
</organism>
<dbReference type="EMBL" id="CP045309">
    <property type="protein sequence ID" value="QGL47036.1"/>
    <property type="molecule type" value="Genomic_DNA"/>
</dbReference>
<evidence type="ECO:0000259" key="5">
    <source>
        <dbReference type="Pfam" id="PF07730"/>
    </source>
</evidence>
<reference evidence="7 8" key="1">
    <citation type="submission" date="2019-10" db="EMBL/GenBank/DDBJ databases">
        <title>Genome Sequence of Micromonospora terminaliae DSM 101760.</title>
        <authorList>
            <person name="Guo L."/>
        </authorList>
    </citation>
    <scope>NUCLEOTIDE SEQUENCE [LARGE SCALE GENOMIC DNA]</scope>
    <source>
        <strain evidence="7 8">DSM 101760</strain>
    </source>
</reference>
<keyword evidence="3" id="KW-0902">Two-component regulatory system</keyword>
<dbReference type="GO" id="GO:0046983">
    <property type="term" value="F:protein dimerization activity"/>
    <property type="evidence" value="ECO:0007669"/>
    <property type="project" value="InterPro"/>
</dbReference>
<dbReference type="Gene3D" id="3.30.565.10">
    <property type="entry name" value="Histidine kinase-like ATPase, C-terminal domain"/>
    <property type="match status" value="1"/>
</dbReference>
<keyword evidence="8" id="KW-1185">Reference proteome</keyword>
<keyword evidence="4" id="KW-1133">Transmembrane helix</keyword>
<evidence type="ECO:0000313" key="6">
    <source>
        <dbReference type="EMBL" id="NES30193.1"/>
    </source>
</evidence>
<dbReference type="PANTHER" id="PTHR24421">
    <property type="entry name" value="NITRATE/NITRITE SENSOR PROTEIN NARX-RELATED"/>
    <property type="match status" value="1"/>
</dbReference>
<feature type="transmembrane region" description="Helical" evidence="4">
    <location>
        <begin position="147"/>
        <end position="164"/>
    </location>
</feature>
<dbReference type="Proteomes" id="UP000477779">
    <property type="component" value="Unassembled WGS sequence"/>
</dbReference>
<evidence type="ECO:0000313" key="9">
    <source>
        <dbReference type="Proteomes" id="UP000477779"/>
    </source>
</evidence>
<evidence type="ECO:0000256" key="1">
    <source>
        <dbReference type="ARBA" id="ARBA00022679"/>
    </source>
</evidence>
<feature type="transmembrane region" description="Helical" evidence="4">
    <location>
        <begin position="108"/>
        <end position="135"/>
    </location>
</feature>
<evidence type="ECO:0000256" key="3">
    <source>
        <dbReference type="ARBA" id="ARBA00023012"/>
    </source>
</evidence>
<evidence type="ECO:0000256" key="4">
    <source>
        <dbReference type="SAM" id="Phobius"/>
    </source>
</evidence>
<dbReference type="AlphaFoldDB" id="A0AAJ2ZHU7"/>
<name>A0AAJ2ZHU7_9ACTN</name>
<dbReference type="CDD" id="cd16917">
    <property type="entry name" value="HATPase_UhpB-NarQ-NarX-like"/>
    <property type="match status" value="1"/>
</dbReference>
<evidence type="ECO:0000313" key="7">
    <source>
        <dbReference type="EMBL" id="QGL47036.1"/>
    </source>
</evidence>
<proteinExistence type="predicted"/>